<reference evidence="1" key="1">
    <citation type="journal article" date="2020" name="mSystems">
        <title>Genome- and Community-Level Interaction Insights into Carbon Utilization and Element Cycling Functions of Hydrothermarchaeota in Hydrothermal Sediment.</title>
        <authorList>
            <person name="Zhou Z."/>
            <person name="Liu Y."/>
            <person name="Xu W."/>
            <person name="Pan J."/>
            <person name="Luo Z.H."/>
            <person name="Li M."/>
        </authorList>
    </citation>
    <scope>NUCLEOTIDE SEQUENCE [LARGE SCALE GENOMIC DNA]</scope>
    <source>
        <strain evidence="1">HyVt-345</strain>
    </source>
</reference>
<evidence type="ECO:0000313" key="1">
    <source>
        <dbReference type="EMBL" id="HEA21725.1"/>
    </source>
</evidence>
<protein>
    <submittedName>
        <fullName evidence="1">Uncharacterized protein</fullName>
    </submittedName>
</protein>
<dbReference type="EMBL" id="DRGL01000044">
    <property type="protein sequence ID" value="HEA21725.1"/>
    <property type="molecule type" value="Genomic_DNA"/>
</dbReference>
<dbReference type="AlphaFoldDB" id="A0A831QN87"/>
<name>A0A831QN87_9FLAO</name>
<accession>A0A831QN87</accession>
<comment type="caution">
    <text evidence="1">The sequence shown here is derived from an EMBL/GenBank/DDBJ whole genome shotgun (WGS) entry which is preliminary data.</text>
</comment>
<proteinExistence type="predicted"/>
<organism evidence="1">
    <name type="scientific">Pricia antarctica</name>
    <dbReference type="NCBI Taxonomy" id="641691"/>
    <lineage>
        <taxon>Bacteria</taxon>
        <taxon>Pseudomonadati</taxon>
        <taxon>Bacteroidota</taxon>
        <taxon>Flavobacteriia</taxon>
        <taxon>Flavobacteriales</taxon>
        <taxon>Flavobacteriaceae</taxon>
        <taxon>Pricia</taxon>
    </lineage>
</organism>
<sequence>MHAFQDLLFRSTSFTLNALKSLNNELLDSLGELANTTVIKNLQMVQLQKVILAVGMFSIFDSELQKSLSCKNGFIKAREILYDKGEIKLKNRFEYFSLAINILKHGQGRSYETLIQNYQLLPFEIITPGSSFFKEGDVTEVDTLIKVDDKFVMNCAELLTQVSKAVLD</sequence>
<dbReference type="Proteomes" id="UP000886191">
    <property type="component" value="Unassembled WGS sequence"/>
</dbReference>
<gene>
    <name evidence="1" type="ORF">ENH87_12500</name>
</gene>